<dbReference type="SUPFAM" id="SSF53850">
    <property type="entry name" value="Periplasmic binding protein-like II"/>
    <property type="match status" value="1"/>
</dbReference>
<evidence type="ECO:0000259" key="9">
    <source>
        <dbReference type="SMART" id="SM00079"/>
    </source>
</evidence>
<evidence type="ECO:0000256" key="8">
    <source>
        <dbReference type="SAM" id="Phobius"/>
    </source>
</evidence>
<dbReference type="Proteomes" id="UP001209878">
    <property type="component" value="Unassembled WGS sequence"/>
</dbReference>
<comment type="caution">
    <text evidence="10">The sequence shown here is derived from an EMBL/GenBank/DDBJ whole genome shotgun (WGS) entry which is preliminary data.</text>
</comment>
<feature type="transmembrane region" description="Helical" evidence="8">
    <location>
        <begin position="90"/>
        <end position="111"/>
    </location>
</feature>
<dbReference type="GO" id="GO:0005886">
    <property type="term" value="C:plasma membrane"/>
    <property type="evidence" value="ECO:0007669"/>
    <property type="project" value="UniProtKB-SubCell"/>
</dbReference>
<dbReference type="InterPro" id="IPR001320">
    <property type="entry name" value="Iontro_rcpt_C"/>
</dbReference>
<dbReference type="EMBL" id="JAODUO010001000">
    <property type="protein sequence ID" value="KAK2172026.1"/>
    <property type="molecule type" value="Genomic_DNA"/>
</dbReference>
<dbReference type="FunFam" id="1.10.287.70:FF:000143">
    <property type="entry name" value="Probable glutamate receptor"/>
    <property type="match status" value="1"/>
</dbReference>
<dbReference type="AlphaFoldDB" id="A0AAD9KIX3"/>
<keyword evidence="2" id="KW-1003">Cell membrane</keyword>
<feature type="domain" description="Ionotropic glutamate receptor C-terminal" evidence="9">
    <location>
        <begin position="43"/>
        <end position="250"/>
    </location>
</feature>
<reference evidence="10" key="1">
    <citation type="journal article" date="2023" name="Mol. Biol. Evol.">
        <title>Third-Generation Sequencing Reveals the Adaptive Role of the Epigenome in Three Deep-Sea Polychaetes.</title>
        <authorList>
            <person name="Perez M."/>
            <person name="Aroh O."/>
            <person name="Sun Y."/>
            <person name="Lan Y."/>
            <person name="Juniper S.K."/>
            <person name="Young C.R."/>
            <person name="Angers B."/>
            <person name="Qian P.Y."/>
        </authorList>
    </citation>
    <scope>NUCLEOTIDE SEQUENCE</scope>
    <source>
        <strain evidence="10">R07B-5</strain>
    </source>
</reference>
<evidence type="ECO:0000256" key="2">
    <source>
        <dbReference type="ARBA" id="ARBA00022475"/>
    </source>
</evidence>
<keyword evidence="11" id="KW-1185">Reference proteome</keyword>
<evidence type="ECO:0000256" key="3">
    <source>
        <dbReference type="ARBA" id="ARBA00022692"/>
    </source>
</evidence>
<evidence type="ECO:0000313" key="10">
    <source>
        <dbReference type="EMBL" id="KAK2172026.1"/>
    </source>
</evidence>
<evidence type="ECO:0000256" key="7">
    <source>
        <dbReference type="ARBA" id="ARBA00023180"/>
    </source>
</evidence>
<feature type="transmembrane region" description="Helical" evidence="8">
    <location>
        <begin position="273"/>
        <end position="294"/>
    </location>
</feature>
<accession>A0AAD9KIX3</accession>
<dbReference type="InterPro" id="IPR052192">
    <property type="entry name" value="Insect_Ionotropic_Sensory_Rcpt"/>
</dbReference>
<dbReference type="Gene3D" id="1.10.287.70">
    <property type="match status" value="1"/>
</dbReference>
<protein>
    <recommendedName>
        <fullName evidence="9">Ionotropic glutamate receptor C-terminal domain-containing protein</fullName>
    </recommendedName>
</protein>
<dbReference type="PANTHER" id="PTHR42643">
    <property type="entry name" value="IONOTROPIC RECEPTOR 20A-RELATED"/>
    <property type="match status" value="1"/>
</dbReference>
<proteinExistence type="predicted"/>
<name>A0AAD9KIX3_RIDPI</name>
<dbReference type="GO" id="GO:0050906">
    <property type="term" value="P:detection of stimulus involved in sensory perception"/>
    <property type="evidence" value="ECO:0007669"/>
    <property type="project" value="UniProtKB-ARBA"/>
</dbReference>
<evidence type="ECO:0000256" key="5">
    <source>
        <dbReference type="ARBA" id="ARBA00023136"/>
    </source>
</evidence>
<evidence type="ECO:0000256" key="4">
    <source>
        <dbReference type="ARBA" id="ARBA00022989"/>
    </source>
</evidence>
<keyword evidence="4 8" id="KW-1133">Transmembrane helix</keyword>
<feature type="transmembrane region" description="Helical" evidence="8">
    <location>
        <begin position="20"/>
        <end position="41"/>
    </location>
</feature>
<evidence type="ECO:0000313" key="11">
    <source>
        <dbReference type="Proteomes" id="UP001209878"/>
    </source>
</evidence>
<evidence type="ECO:0000256" key="1">
    <source>
        <dbReference type="ARBA" id="ARBA00004651"/>
    </source>
</evidence>
<dbReference type="Pfam" id="PF00060">
    <property type="entry name" value="Lig_chan"/>
    <property type="match status" value="1"/>
</dbReference>
<dbReference type="GO" id="GO:0015276">
    <property type="term" value="F:ligand-gated monoatomic ion channel activity"/>
    <property type="evidence" value="ECO:0007669"/>
    <property type="project" value="InterPro"/>
</dbReference>
<sequence length="309" mass="35503">MKKPEDNGLFVYLSPFRHDFWLCFVLAIPAMSLVMASVLYLESAIMGDVSIRWFPSIFADSLWFTFGSVFQQGSTWLPREQGSRFLVAGWWFLTVIVSATYTGNLIAALAVPRTVMPVQTLEDLARQTTYKYGPVDGTAIYSLIKESSYHVYERLWRNSIQYPENTVKNHRDGLERVMTDNFIYMGELSGVAPVVFDDCRYAIGSERFFPSGYAFTFPKDDPYLPLFNERIASLVENGLIQRWREIYYPKNKCVSHQRTRTQDPANAEQFQGALAMLCAGVVAATLTLLGEVYLRTVRRLRRLQRNWTV</sequence>
<comment type="subcellular location">
    <subcellularLocation>
        <location evidence="1">Cell membrane</location>
        <topology evidence="1">Multi-pass membrane protein</topology>
    </subcellularLocation>
</comment>
<keyword evidence="6" id="KW-0675">Receptor</keyword>
<evidence type="ECO:0000256" key="6">
    <source>
        <dbReference type="ARBA" id="ARBA00023170"/>
    </source>
</evidence>
<keyword evidence="5 8" id="KW-0472">Membrane</keyword>
<keyword evidence="7" id="KW-0325">Glycoprotein</keyword>
<dbReference type="SMART" id="SM00079">
    <property type="entry name" value="PBPe"/>
    <property type="match status" value="1"/>
</dbReference>
<keyword evidence="3 8" id="KW-0812">Transmembrane</keyword>
<dbReference type="PANTHER" id="PTHR42643:SF24">
    <property type="entry name" value="IONOTROPIC RECEPTOR 60A"/>
    <property type="match status" value="1"/>
</dbReference>
<organism evidence="10 11">
    <name type="scientific">Ridgeia piscesae</name>
    <name type="common">Tubeworm</name>
    <dbReference type="NCBI Taxonomy" id="27915"/>
    <lineage>
        <taxon>Eukaryota</taxon>
        <taxon>Metazoa</taxon>
        <taxon>Spiralia</taxon>
        <taxon>Lophotrochozoa</taxon>
        <taxon>Annelida</taxon>
        <taxon>Polychaeta</taxon>
        <taxon>Sedentaria</taxon>
        <taxon>Canalipalpata</taxon>
        <taxon>Sabellida</taxon>
        <taxon>Siboglinidae</taxon>
        <taxon>Ridgeia</taxon>
    </lineage>
</organism>
<gene>
    <name evidence="10" type="ORF">NP493_1000g00010</name>
</gene>